<gene>
    <name evidence="1" type="ORF">vBBBak10_0018</name>
</gene>
<dbReference type="Proteomes" id="UP000262714">
    <property type="component" value="Segment"/>
</dbReference>
<proteinExistence type="predicted"/>
<name>A0A385IJY8_9CAUD</name>
<reference evidence="1 2" key="1">
    <citation type="submission" date="2018-02" db="EMBL/GenBank/DDBJ databases">
        <title>Genomic characterization of three novel Basilisk-like phages infecting Bacillus anthracis.</title>
        <authorList>
            <person name="Farlow J."/>
            <person name="Bolkvadze D."/>
            <person name="Leshkasheli L."/>
            <person name="Kusradze I."/>
            <person name="Kotorashvili A."/>
            <person name="Kotaria N."/>
            <person name="Balarjishvili N."/>
            <person name="Kvachadze L."/>
            <person name="Nikolich M."/>
            <person name="Kutateladze M."/>
        </authorList>
    </citation>
    <scope>NUCLEOTIDE SEQUENCE [LARGE SCALE GENOMIC DNA]</scope>
</reference>
<evidence type="ECO:0000313" key="2">
    <source>
        <dbReference type="Proteomes" id="UP000262714"/>
    </source>
</evidence>
<dbReference type="EMBL" id="MG967618">
    <property type="protein sequence ID" value="AXY83228.1"/>
    <property type="molecule type" value="Genomic_DNA"/>
</dbReference>
<dbReference type="SUPFAM" id="SSF88659">
    <property type="entry name" value="Sigma3 and sigma4 domains of RNA polymerase sigma factors"/>
    <property type="match status" value="1"/>
</dbReference>
<keyword evidence="2" id="KW-1185">Reference proteome</keyword>
<accession>A0A385IJY8</accession>
<evidence type="ECO:0008006" key="3">
    <source>
        <dbReference type="Google" id="ProtNLM"/>
    </source>
</evidence>
<organism evidence="1 2">
    <name type="scientific">Bacillus phage v_B-Bak10</name>
    <dbReference type="NCBI Taxonomy" id="2094736"/>
    <lineage>
        <taxon>Viruses</taxon>
        <taxon>Duplodnaviria</taxon>
        <taxon>Heunggongvirae</taxon>
        <taxon>Uroviricota</taxon>
        <taxon>Caudoviricetes</taxon>
        <taxon>Sejongvirinae</taxon>
        <taxon>Basiliskvirus</taxon>
        <taxon>Basiliskvirus bak10</taxon>
    </lineage>
</organism>
<sequence length="238" mass="28668">MVMTKLDEIKLLIDKVDKNRTYADKIKAARKLKKDNEQDELIVHAVDHYLDSIRIHVNSLIERIKESDNEAWDEFSELPDIRNFMHYYTHNIGEFYRFKYSMEVILNEVRLQMFYHLKKNYRPYNKIDELSLVIHSMRSWIKFKVGKGLNSVYKPKKEEEQFLPNIELVDETIDETKNEMLEVAKNLLDDECYKVLYHKIVDDFTLTKIGEIMNFSVDTAKRRYDKSIKIMKDYYETV</sequence>
<evidence type="ECO:0000313" key="1">
    <source>
        <dbReference type="EMBL" id="AXY83228.1"/>
    </source>
</evidence>
<protein>
    <recommendedName>
        <fullName evidence="3">RNA polymerase sigma factor</fullName>
    </recommendedName>
</protein>
<dbReference type="InterPro" id="IPR013324">
    <property type="entry name" value="RNA_pol_sigma_r3/r4-like"/>
</dbReference>